<dbReference type="EMBL" id="CAJGYM010000124">
    <property type="protein sequence ID" value="CAD6198401.1"/>
    <property type="molecule type" value="Genomic_DNA"/>
</dbReference>
<comment type="caution">
    <text evidence="2">The sequence shown here is derived from an EMBL/GenBank/DDBJ whole genome shotgun (WGS) entry which is preliminary data.</text>
</comment>
<dbReference type="PANTHER" id="PTHR33223">
    <property type="entry name" value="CCHC-TYPE DOMAIN-CONTAINING PROTEIN"/>
    <property type="match status" value="1"/>
</dbReference>
<name>A0A8S1HV55_9PELO</name>
<proteinExistence type="predicted"/>
<reference evidence="2" key="1">
    <citation type="submission" date="2020-10" db="EMBL/GenBank/DDBJ databases">
        <authorList>
            <person name="Kikuchi T."/>
        </authorList>
    </citation>
    <scope>NUCLEOTIDE SEQUENCE</scope>
    <source>
        <strain evidence="2">NKZ352</strain>
    </source>
</reference>
<sequence length="167" mass="18648">MLTGELRELYETIPKTARADWNDLTSAFKTAYHTQTRTQEALAALSAASQNSQSVDEFSRKIRELSIGSYPSNTAARDASALAAFLAGLDPKLRRKVRRREPTSFDDAVTKAKKEESLQKLEERESALSAAVNATVQASVNAVLNERRFQPQECHEEDLLHISTTFF</sequence>
<accession>A0A8S1HV55</accession>
<dbReference type="AlphaFoldDB" id="A0A8S1HV55"/>
<organism evidence="2 3">
    <name type="scientific">Caenorhabditis auriculariae</name>
    <dbReference type="NCBI Taxonomy" id="2777116"/>
    <lineage>
        <taxon>Eukaryota</taxon>
        <taxon>Metazoa</taxon>
        <taxon>Ecdysozoa</taxon>
        <taxon>Nematoda</taxon>
        <taxon>Chromadorea</taxon>
        <taxon>Rhabditida</taxon>
        <taxon>Rhabditina</taxon>
        <taxon>Rhabditomorpha</taxon>
        <taxon>Rhabditoidea</taxon>
        <taxon>Rhabditidae</taxon>
        <taxon>Peloderinae</taxon>
        <taxon>Caenorhabditis</taxon>
    </lineage>
</organism>
<gene>
    <name evidence="2" type="ORF">CAUJ_LOCUS14307</name>
</gene>
<dbReference type="Pfam" id="PF03732">
    <property type="entry name" value="Retrotrans_gag"/>
    <property type="match status" value="1"/>
</dbReference>
<protein>
    <recommendedName>
        <fullName evidence="1">Retrotransposon gag domain-containing protein</fullName>
    </recommendedName>
</protein>
<evidence type="ECO:0000259" key="1">
    <source>
        <dbReference type="Pfam" id="PF03732"/>
    </source>
</evidence>
<evidence type="ECO:0000313" key="3">
    <source>
        <dbReference type="Proteomes" id="UP000835052"/>
    </source>
</evidence>
<feature type="domain" description="Retrotransposon gag" evidence="1">
    <location>
        <begin position="2"/>
        <end position="91"/>
    </location>
</feature>
<dbReference type="InterPro" id="IPR005162">
    <property type="entry name" value="Retrotrans_gag_dom"/>
</dbReference>
<dbReference type="PANTHER" id="PTHR33223:SF6">
    <property type="entry name" value="CCHC-TYPE DOMAIN-CONTAINING PROTEIN"/>
    <property type="match status" value="1"/>
</dbReference>
<dbReference type="Proteomes" id="UP000835052">
    <property type="component" value="Unassembled WGS sequence"/>
</dbReference>
<evidence type="ECO:0000313" key="2">
    <source>
        <dbReference type="EMBL" id="CAD6198401.1"/>
    </source>
</evidence>
<keyword evidence="3" id="KW-1185">Reference proteome</keyword>